<dbReference type="CDD" id="cd00371">
    <property type="entry name" value="HMA"/>
    <property type="match status" value="1"/>
</dbReference>
<dbReference type="InterPro" id="IPR036163">
    <property type="entry name" value="HMA_dom_sf"/>
</dbReference>
<dbReference type="RefSeq" id="WP_209678916.1">
    <property type="nucleotide sequence ID" value="NZ_JAGIOI010000001.1"/>
</dbReference>
<sequence>MCDSTTETKTADTSNATELGLAPVQDSSCGCGSAKDTAVQAPDVAGSINFDLQGLTCGSCVRKVETLVAGLAGVESASVALVNGGTSTLSVAGDVSPETVTAAVIAAGYPAEVSA</sequence>
<comment type="caution">
    <text evidence="2">The sequence shown here is derived from an EMBL/GenBank/DDBJ whole genome shotgun (WGS) entry which is preliminary data.</text>
</comment>
<keyword evidence="3" id="KW-1185">Reference proteome</keyword>
<accession>A0ABS4YVI8</accession>
<dbReference type="InterPro" id="IPR006121">
    <property type="entry name" value="HMA_dom"/>
</dbReference>
<evidence type="ECO:0000313" key="3">
    <source>
        <dbReference type="Proteomes" id="UP000711614"/>
    </source>
</evidence>
<evidence type="ECO:0000313" key="2">
    <source>
        <dbReference type="EMBL" id="MBP2412620.1"/>
    </source>
</evidence>
<dbReference type="EMBL" id="JAGIOI010000001">
    <property type="protein sequence ID" value="MBP2412620.1"/>
    <property type="molecule type" value="Genomic_DNA"/>
</dbReference>
<name>A0ABS4YVI8_9MICC</name>
<dbReference type="Gene3D" id="3.30.70.100">
    <property type="match status" value="1"/>
</dbReference>
<dbReference type="Pfam" id="PF00403">
    <property type="entry name" value="HMA"/>
    <property type="match status" value="1"/>
</dbReference>
<protein>
    <submittedName>
        <fullName evidence="2">Copper chaperone CopZ</fullName>
    </submittedName>
</protein>
<dbReference type="PROSITE" id="PS50846">
    <property type="entry name" value="HMA_2"/>
    <property type="match status" value="1"/>
</dbReference>
<proteinExistence type="predicted"/>
<gene>
    <name evidence="2" type="ORF">JOF48_001419</name>
</gene>
<feature type="domain" description="HMA" evidence="1">
    <location>
        <begin position="46"/>
        <end position="112"/>
    </location>
</feature>
<evidence type="ECO:0000259" key="1">
    <source>
        <dbReference type="PROSITE" id="PS50846"/>
    </source>
</evidence>
<reference evidence="2 3" key="1">
    <citation type="submission" date="2021-03" db="EMBL/GenBank/DDBJ databases">
        <title>Sequencing the genomes of 1000 actinobacteria strains.</title>
        <authorList>
            <person name="Klenk H.-P."/>
        </authorList>
    </citation>
    <scope>NUCLEOTIDE SEQUENCE [LARGE SCALE GENOMIC DNA]</scope>
    <source>
        <strain evidence="2 3">DSM 16005</strain>
    </source>
</reference>
<organism evidence="2 3">
    <name type="scientific">Arthrobacter stackebrandtii</name>
    <dbReference type="NCBI Taxonomy" id="272161"/>
    <lineage>
        <taxon>Bacteria</taxon>
        <taxon>Bacillati</taxon>
        <taxon>Actinomycetota</taxon>
        <taxon>Actinomycetes</taxon>
        <taxon>Micrococcales</taxon>
        <taxon>Micrococcaceae</taxon>
        <taxon>Arthrobacter</taxon>
    </lineage>
</organism>
<dbReference type="SUPFAM" id="SSF55008">
    <property type="entry name" value="HMA, heavy metal-associated domain"/>
    <property type="match status" value="1"/>
</dbReference>
<dbReference type="Proteomes" id="UP000711614">
    <property type="component" value="Unassembled WGS sequence"/>
</dbReference>